<dbReference type="EMBL" id="VDUX01000005">
    <property type="protein sequence ID" value="TXL57920.1"/>
    <property type="molecule type" value="Genomic_DNA"/>
</dbReference>
<dbReference type="PANTHER" id="PTHR22916">
    <property type="entry name" value="GLYCOSYLTRANSFERASE"/>
    <property type="match status" value="1"/>
</dbReference>
<dbReference type="AlphaFoldDB" id="A0A5C8NH12"/>
<dbReference type="CDD" id="cd00761">
    <property type="entry name" value="Glyco_tranf_GTA_type"/>
    <property type="match status" value="1"/>
</dbReference>
<name>A0A5C8NH12_9ACTN</name>
<dbReference type="GO" id="GO:0016758">
    <property type="term" value="F:hexosyltransferase activity"/>
    <property type="evidence" value="ECO:0007669"/>
    <property type="project" value="UniProtKB-ARBA"/>
</dbReference>
<keyword evidence="4" id="KW-1185">Reference proteome</keyword>
<dbReference type="Pfam" id="PF00535">
    <property type="entry name" value="Glycos_transf_2"/>
    <property type="match status" value="1"/>
</dbReference>
<protein>
    <submittedName>
        <fullName evidence="3">Glycosyltransferase</fullName>
    </submittedName>
</protein>
<sequence length="453" mass="49992">MVVPVYNAEDHLDESLRSLLGQRYRPLDVVVVDDGSTDGSAEIARRHAKDSRVRVITQANAGVNAARSAGIAVATGELLTFVDADDTVTPDGIAAAVRSLEESGSDVAVMPYDRLDGERHVPAAPWIRALHRRPATGVTLVERPDVMVNTTACSKVFRRSFWDAAGLEFPPGKRYQDQILNITAYREASAIDITDVVGYSWRRQETSISQGQVTVENVMARMDVADETLRLLEPLPDVRAERALQLLQHMVPNSCLKLDRTDDDAYLAVLVERVPRLVSAVPADRFRAEVPAQFRVLYALLEQGEHDRIWRFVRAEGLQPQLHPCDGATALLPGWGSDPVPPEAYELTADQAAMRSSVRDVRRTRDGVEIDVRAWFPFADAADLVATLDGRRMDVDPNGDDAVFVSRAGTERAYPGSGRTLTGPRPTDGELVLELSVPGRQESRKHRVKPPRL</sequence>
<dbReference type="RefSeq" id="WP_147686823.1">
    <property type="nucleotide sequence ID" value="NZ_VDUX01000005.1"/>
</dbReference>
<dbReference type="Proteomes" id="UP000321571">
    <property type="component" value="Unassembled WGS sequence"/>
</dbReference>
<feature type="compositionally biased region" description="Basic residues" evidence="1">
    <location>
        <begin position="443"/>
        <end position="453"/>
    </location>
</feature>
<evidence type="ECO:0000256" key="1">
    <source>
        <dbReference type="SAM" id="MobiDB-lite"/>
    </source>
</evidence>
<dbReference type="PANTHER" id="PTHR22916:SF3">
    <property type="entry name" value="UDP-GLCNAC:BETAGAL BETA-1,3-N-ACETYLGLUCOSAMINYLTRANSFERASE-LIKE PROTEIN 1"/>
    <property type="match status" value="1"/>
</dbReference>
<organism evidence="3 4">
    <name type="scientific">Aeromicrobium terrae</name>
    <dbReference type="NCBI Taxonomy" id="2498846"/>
    <lineage>
        <taxon>Bacteria</taxon>
        <taxon>Bacillati</taxon>
        <taxon>Actinomycetota</taxon>
        <taxon>Actinomycetes</taxon>
        <taxon>Propionibacteriales</taxon>
        <taxon>Nocardioidaceae</taxon>
        <taxon>Aeromicrobium</taxon>
    </lineage>
</organism>
<proteinExistence type="predicted"/>
<dbReference type="Gene3D" id="3.90.550.10">
    <property type="entry name" value="Spore Coat Polysaccharide Biosynthesis Protein SpsA, Chain A"/>
    <property type="match status" value="1"/>
</dbReference>
<gene>
    <name evidence="3" type="ORF">FHP06_11320</name>
</gene>
<dbReference type="OrthoDB" id="2676521at2"/>
<dbReference type="InterPro" id="IPR029044">
    <property type="entry name" value="Nucleotide-diphossugar_trans"/>
</dbReference>
<evidence type="ECO:0000313" key="4">
    <source>
        <dbReference type="Proteomes" id="UP000321571"/>
    </source>
</evidence>
<accession>A0A5C8NH12</accession>
<keyword evidence="3" id="KW-0808">Transferase</keyword>
<feature type="region of interest" description="Disordered" evidence="1">
    <location>
        <begin position="411"/>
        <end position="453"/>
    </location>
</feature>
<reference evidence="3 4" key="1">
    <citation type="submission" date="2019-06" db="EMBL/GenBank/DDBJ databases">
        <title>Aeromicrobium sp. nov., isolated from a maize field.</title>
        <authorList>
            <person name="Lin S.-Y."/>
            <person name="Tsai C.-F."/>
            <person name="Young C.-C."/>
        </authorList>
    </citation>
    <scope>NUCLEOTIDE SEQUENCE [LARGE SCALE GENOMIC DNA]</scope>
    <source>
        <strain evidence="3 4">CC-CFT486</strain>
    </source>
</reference>
<comment type="caution">
    <text evidence="3">The sequence shown here is derived from an EMBL/GenBank/DDBJ whole genome shotgun (WGS) entry which is preliminary data.</text>
</comment>
<evidence type="ECO:0000313" key="3">
    <source>
        <dbReference type="EMBL" id="TXL57920.1"/>
    </source>
</evidence>
<dbReference type="InterPro" id="IPR001173">
    <property type="entry name" value="Glyco_trans_2-like"/>
</dbReference>
<evidence type="ECO:0000259" key="2">
    <source>
        <dbReference type="Pfam" id="PF00535"/>
    </source>
</evidence>
<feature type="domain" description="Glycosyltransferase 2-like" evidence="2">
    <location>
        <begin position="2"/>
        <end position="162"/>
    </location>
</feature>
<dbReference type="SUPFAM" id="SSF53448">
    <property type="entry name" value="Nucleotide-diphospho-sugar transferases"/>
    <property type="match status" value="1"/>
</dbReference>